<gene>
    <name evidence="1" type="ORF">IPL58_10855</name>
</gene>
<proteinExistence type="predicted"/>
<dbReference type="Proteomes" id="UP000886689">
    <property type="component" value="Unassembled WGS sequence"/>
</dbReference>
<evidence type="ECO:0000313" key="1">
    <source>
        <dbReference type="EMBL" id="MBK8524556.1"/>
    </source>
</evidence>
<name>A0A9D7K555_9PROT</name>
<dbReference type="EMBL" id="JADJUC010000011">
    <property type="protein sequence ID" value="MBK8524556.1"/>
    <property type="molecule type" value="Genomic_DNA"/>
</dbReference>
<sequence>MKRVPLLDRTPEGNTVVKPRPRKLSLVPTCTLACHNGVTRRAFEAQETSPGPDHGAVVPEVRISSTVAAASGVSTAITRQKRNLLVVTSAIRPLRPTIDAVGKCHGDKLRDWRDGIHGKRIGVCQHWQEALVRLYRMP</sequence>
<accession>A0A9D7K555</accession>
<dbReference type="AlphaFoldDB" id="A0A9D7K555"/>
<evidence type="ECO:0000313" key="2">
    <source>
        <dbReference type="Proteomes" id="UP000886689"/>
    </source>
</evidence>
<reference evidence="1" key="1">
    <citation type="submission" date="2020-10" db="EMBL/GenBank/DDBJ databases">
        <title>Connecting structure to function with the recovery of over 1000 high-quality activated sludge metagenome-assembled genomes encoding full-length rRNA genes using long-read sequencing.</title>
        <authorList>
            <person name="Singleton C.M."/>
            <person name="Petriglieri F."/>
            <person name="Kristensen J.M."/>
            <person name="Kirkegaard R.H."/>
            <person name="Michaelsen T.Y."/>
            <person name="Andersen M.H."/>
            <person name="Karst S.M."/>
            <person name="Dueholm M.S."/>
            <person name="Nielsen P.H."/>
            <person name="Albertsen M."/>
        </authorList>
    </citation>
    <scope>NUCLEOTIDE SEQUENCE</scope>
    <source>
        <strain evidence="1">Hirt_18-Q3-R61-65_BATAC.395</strain>
    </source>
</reference>
<organism evidence="1 2">
    <name type="scientific">Candidatus Proximibacter danicus</name>
    <dbReference type="NCBI Taxonomy" id="2954365"/>
    <lineage>
        <taxon>Bacteria</taxon>
        <taxon>Pseudomonadati</taxon>
        <taxon>Pseudomonadota</taxon>
        <taxon>Betaproteobacteria</taxon>
        <taxon>Candidatus Proximibacter</taxon>
    </lineage>
</organism>
<protein>
    <submittedName>
        <fullName evidence="1">Uncharacterized protein</fullName>
    </submittedName>
</protein>
<comment type="caution">
    <text evidence="1">The sequence shown here is derived from an EMBL/GenBank/DDBJ whole genome shotgun (WGS) entry which is preliminary data.</text>
</comment>